<keyword evidence="1" id="KW-0812">Transmembrane</keyword>
<sequence>MLDRLQEFETHMTVEFQRHENERIAFEGRLIGIFYYYFCFKSVFSFLFSSLLLNKHSKSRYLRFTTLTYQTELPLRKNLNCDLSVSDSGSSSSCCSFFIYISSLCGCDLWLILHWLHMFGSSECDEI</sequence>
<accession>A0AAN9ED86</accession>
<keyword evidence="3" id="KW-1185">Reference proteome</keyword>
<evidence type="ECO:0000313" key="3">
    <source>
        <dbReference type="Proteomes" id="UP001372338"/>
    </source>
</evidence>
<gene>
    <name evidence="2" type="ORF">RIF29_28704</name>
</gene>
<name>A0AAN9ED86_CROPI</name>
<keyword evidence="1" id="KW-1133">Transmembrane helix</keyword>
<evidence type="ECO:0000313" key="2">
    <source>
        <dbReference type="EMBL" id="KAK7255297.1"/>
    </source>
</evidence>
<reference evidence="2 3" key="1">
    <citation type="submission" date="2024-01" db="EMBL/GenBank/DDBJ databases">
        <title>The genomes of 5 underutilized Papilionoideae crops provide insights into root nodulation and disease resistanc.</title>
        <authorList>
            <person name="Yuan L."/>
        </authorList>
    </citation>
    <scope>NUCLEOTIDE SEQUENCE [LARGE SCALE GENOMIC DNA]</scope>
    <source>
        <strain evidence="2">ZHUSHIDOU_FW_LH</strain>
        <tissue evidence="2">Leaf</tissue>
    </source>
</reference>
<organism evidence="2 3">
    <name type="scientific">Crotalaria pallida</name>
    <name type="common">Smooth rattlebox</name>
    <name type="synonym">Crotalaria striata</name>
    <dbReference type="NCBI Taxonomy" id="3830"/>
    <lineage>
        <taxon>Eukaryota</taxon>
        <taxon>Viridiplantae</taxon>
        <taxon>Streptophyta</taxon>
        <taxon>Embryophyta</taxon>
        <taxon>Tracheophyta</taxon>
        <taxon>Spermatophyta</taxon>
        <taxon>Magnoliopsida</taxon>
        <taxon>eudicotyledons</taxon>
        <taxon>Gunneridae</taxon>
        <taxon>Pentapetalae</taxon>
        <taxon>rosids</taxon>
        <taxon>fabids</taxon>
        <taxon>Fabales</taxon>
        <taxon>Fabaceae</taxon>
        <taxon>Papilionoideae</taxon>
        <taxon>50 kb inversion clade</taxon>
        <taxon>genistoids sensu lato</taxon>
        <taxon>core genistoids</taxon>
        <taxon>Crotalarieae</taxon>
        <taxon>Crotalaria</taxon>
    </lineage>
</organism>
<keyword evidence="1" id="KW-0472">Membrane</keyword>
<feature type="transmembrane region" description="Helical" evidence="1">
    <location>
        <begin position="33"/>
        <end position="53"/>
    </location>
</feature>
<proteinExistence type="predicted"/>
<dbReference type="AlphaFoldDB" id="A0AAN9ED86"/>
<dbReference type="Proteomes" id="UP001372338">
    <property type="component" value="Unassembled WGS sequence"/>
</dbReference>
<comment type="caution">
    <text evidence="2">The sequence shown here is derived from an EMBL/GenBank/DDBJ whole genome shotgun (WGS) entry which is preliminary data.</text>
</comment>
<evidence type="ECO:0000256" key="1">
    <source>
        <dbReference type="SAM" id="Phobius"/>
    </source>
</evidence>
<protein>
    <submittedName>
        <fullName evidence="2">Uncharacterized protein</fullName>
    </submittedName>
</protein>
<dbReference type="EMBL" id="JAYWIO010000006">
    <property type="protein sequence ID" value="KAK7255297.1"/>
    <property type="molecule type" value="Genomic_DNA"/>
</dbReference>